<accession>A0A6N6M5C5</accession>
<dbReference type="RefSeq" id="WP_151168780.1">
    <property type="nucleotide sequence ID" value="NZ_WACR01000008.1"/>
</dbReference>
<feature type="chain" id="PRO_5027008858" description="DUF5723 domain-containing protein" evidence="1">
    <location>
        <begin position="21"/>
        <end position="559"/>
    </location>
</feature>
<sequence>MKAPFKLLAVVILFPVLANAQLNKQEDLGRITGNFEGIGQYYSYDPDIGTPRVPEKILFNGFSNINYTRGDFRAGVRYETYQNVLLGFSPLYEGSGLTYRYAGYTVGDLDVTIGNFYEQFGNGQILRAYEERSLGLDNAFDGARMKYNTNGVYLTALIGKQRWYFDKGPGIVRAGDAEVNLNELLGSALNGPTRITLGGSVVSKYQEDNNINLTLPENTLAYGGRFLLQHKTLSLSGEYTYKFNDPNADNGYIYQSGEMLSVSASYARKGLGINLSAHTLDNMFFRSDRNNSSQFQDLFINYIPALTKQHTYNLMATLYPYATQPNGEMAFQADIVGRLKRGTWYGGKHGTSINVNYSIATAVERTPVEDVDPDLQGQRTGHRYNLFKPGTDENGDLDQYYGDFNIEVSRKLNKKWKTKVTYQHLVYNQEIIEGKPGVPNVIANVGVIEGLYKINTKNAIRTELQGLFTEQDKGDWATVVIEYTRSPHWFVSVMDQYNYGNSDKEKRLHYPNVNVGYIQGPTRITLGYGRQREGIFCVGGVCRTVPASNGATLSVTTTF</sequence>
<organism evidence="2 3">
    <name type="scientific">Salibacter halophilus</name>
    <dbReference type="NCBI Taxonomy" id="1803916"/>
    <lineage>
        <taxon>Bacteria</taxon>
        <taxon>Pseudomonadati</taxon>
        <taxon>Bacteroidota</taxon>
        <taxon>Flavobacteriia</taxon>
        <taxon>Flavobacteriales</taxon>
        <taxon>Salibacteraceae</taxon>
        <taxon>Salibacter</taxon>
    </lineage>
</organism>
<protein>
    <recommendedName>
        <fullName evidence="4">DUF5723 domain-containing protein</fullName>
    </recommendedName>
</protein>
<comment type="caution">
    <text evidence="2">The sequence shown here is derived from an EMBL/GenBank/DDBJ whole genome shotgun (WGS) entry which is preliminary data.</text>
</comment>
<dbReference type="Proteomes" id="UP000435357">
    <property type="component" value="Unassembled WGS sequence"/>
</dbReference>
<gene>
    <name evidence="2" type="ORF">F3059_09955</name>
</gene>
<evidence type="ECO:0000313" key="2">
    <source>
        <dbReference type="EMBL" id="KAB1063383.1"/>
    </source>
</evidence>
<evidence type="ECO:0000313" key="3">
    <source>
        <dbReference type="Proteomes" id="UP000435357"/>
    </source>
</evidence>
<proteinExistence type="predicted"/>
<reference evidence="2 3" key="1">
    <citation type="submission" date="2019-09" db="EMBL/GenBank/DDBJ databases">
        <title>Genomes of Cryomorphaceae.</title>
        <authorList>
            <person name="Bowman J.P."/>
        </authorList>
    </citation>
    <scope>NUCLEOTIDE SEQUENCE [LARGE SCALE GENOMIC DNA]</scope>
    <source>
        <strain evidence="2 3">KCTC 52047</strain>
    </source>
</reference>
<keyword evidence="3" id="KW-1185">Reference proteome</keyword>
<evidence type="ECO:0008006" key="4">
    <source>
        <dbReference type="Google" id="ProtNLM"/>
    </source>
</evidence>
<dbReference type="EMBL" id="WACR01000008">
    <property type="protein sequence ID" value="KAB1063383.1"/>
    <property type="molecule type" value="Genomic_DNA"/>
</dbReference>
<evidence type="ECO:0000256" key="1">
    <source>
        <dbReference type="SAM" id="SignalP"/>
    </source>
</evidence>
<dbReference type="AlphaFoldDB" id="A0A6N6M5C5"/>
<keyword evidence="1" id="KW-0732">Signal</keyword>
<dbReference type="InterPro" id="IPR046070">
    <property type="entry name" value="DUF6029"/>
</dbReference>
<name>A0A6N6M5C5_9FLAO</name>
<feature type="signal peptide" evidence="1">
    <location>
        <begin position="1"/>
        <end position="20"/>
    </location>
</feature>
<dbReference type="Pfam" id="PF19494">
    <property type="entry name" value="DUF6029"/>
    <property type="match status" value="1"/>
</dbReference>
<dbReference type="OrthoDB" id="5480631at2"/>